<dbReference type="Gene3D" id="2.40.30.330">
    <property type="entry name" value="Pre-mRNA cleavage complex subunit Clp1, C-terminal domain"/>
    <property type="match status" value="1"/>
</dbReference>
<dbReference type="Pfam" id="PF16573">
    <property type="entry name" value="CLP1_N"/>
    <property type="match status" value="1"/>
</dbReference>
<keyword evidence="7" id="KW-1185">Reference proteome</keyword>
<evidence type="ECO:0000259" key="3">
    <source>
        <dbReference type="Pfam" id="PF06807"/>
    </source>
</evidence>
<accession>A0ABQ6MUL1</accession>
<evidence type="ECO:0000256" key="1">
    <source>
        <dbReference type="ARBA" id="ARBA00022741"/>
    </source>
</evidence>
<evidence type="ECO:0000256" key="2">
    <source>
        <dbReference type="ARBA" id="ARBA00022840"/>
    </source>
</evidence>
<dbReference type="InterPro" id="IPR032324">
    <property type="entry name" value="Clp1_N"/>
</dbReference>
<reference evidence="6 7" key="1">
    <citation type="journal article" date="2023" name="Commun. Biol.">
        <title>Genome analysis of Parmales, the sister group of diatoms, reveals the evolutionary specialization of diatoms from phago-mixotrophs to photoautotrophs.</title>
        <authorList>
            <person name="Ban H."/>
            <person name="Sato S."/>
            <person name="Yoshikawa S."/>
            <person name="Yamada K."/>
            <person name="Nakamura Y."/>
            <person name="Ichinomiya M."/>
            <person name="Sato N."/>
            <person name="Blanc-Mathieu R."/>
            <person name="Endo H."/>
            <person name="Kuwata A."/>
            <person name="Ogata H."/>
        </authorList>
    </citation>
    <scope>NUCLEOTIDE SEQUENCE [LARGE SCALE GENOMIC DNA]</scope>
</reference>
<dbReference type="InterPro" id="IPR038239">
    <property type="entry name" value="Clp1_N_sf"/>
</dbReference>
<keyword evidence="1" id="KW-0547">Nucleotide-binding</keyword>
<dbReference type="InterPro" id="IPR027417">
    <property type="entry name" value="P-loop_NTPase"/>
</dbReference>
<dbReference type="InterPro" id="IPR045116">
    <property type="entry name" value="Clp1/Grc3"/>
</dbReference>
<dbReference type="PANTHER" id="PTHR12755:SF6">
    <property type="entry name" value="POLYRIBONUCLEOTIDE 5'-HYDROXYL-KINASE CLP1"/>
    <property type="match status" value="1"/>
</dbReference>
<dbReference type="EMBL" id="BRYB01001748">
    <property type="protein sequence ID" value="GMI32727.1"/>
    <property type="molecule type" value="Genomic_DNA"/>
</dbReference>
<evidence type="ECO:0000259" key="5">
    <source>
        <dbReference type="Pfam" id="PF16575"/>
    </source>
</evidence>
<organism evidence="6 7">
    <name type="scientific">Tetraparma gracilis</name>
    <dbReference type="NCBI Taxonomy" id="2962635"/>
    <lineage>
        <taxon>Eukaryota</taxon>
        <taxon>Sar</taxon>
        <taxon>Stramenopiles</taxon>
        <taxon>Ochrophyta</taxon>
        <taxon>Bolidophyceae</taxon>
        <taxon>Parmales</taxon>
        <taxon>Triparmaceae</taxon>
        <taxon>Tetraparma</taxon>
    </lineage>
</organism>
<evidence type="ECO:0000313" key="7">
    <source>
        <dbReference type="Proteomes" id="UP001165060"/>
    </source>
</evidence>
<dbReference type="Gene3D" id="2.60.120.1030">
    <property type="entry name" value="Clp1, DNA binding domain"/>
    <property type="match status" value="1"/>
</dbReference>
<dbReference type="PANTHER" id="PTHR12755">
    <property type="entry name" value="CLEAVAGE/POLYADENYLATION FACTOR IA SUBUNIT CLP1P"/>
    <property type="match status" value="1"/>
</dbReference>
<dbReference type="SUPFAM" id="SSF52540">
    <property type="entry name" value="P-loop containing nucleoside triphosphate hydrolases"/>
    <property type="match status" value="1"/>
</dbReference>
<dbReference type="Proteomes" id="UP001165060">
    <property type="component" value="Unassembled WGS sequence"/>
</dbReference>
<dbReference type="InterPro" id="IPR032319">
    <property type="entry name" value="CLP1_P"/>
</dbReference>
<gene>
    <name evidence="6" type="ORF">TeGR_g7791</name>
</gene>
<feature type="domain" description="Clp1 P-loop" evidence="5">
    <location>
        <begin position="172"/>
        <end position="377"/>
    </location>
</feature>
<dbReference type="Gene3D" id="3.40.50.300">
    <property type="entry name" value="P-loop containing nucleotide triphosphate hydrolases"/>
    <property type="match status" value="1"/>
</dbReference>
<proteinExistence type="predicted"/>
<protein>
    <recommendedName>
        <fullName evidence="8">mRNA cleavage and polyadenylation factor CLP1</fullName>
    </recommendedName>
</protein>
<dbReference type="Pfam" id="PF06807">
    <property type="entry name" value="Clp1"/>
    <property type="match status" value="1"/>
</dbReference>
<feature type="domain" description="Clp1 N-terminal" evidence="4">
    <location>
        <begin position="10"/>
        <end position="152"/>
    </location>
</feature>
<comment type="caution">
    <text evidence="6">The sequence shown here is derived from an EMBL/GenBank/DDBJ whole genome shotgun (WGS) entry which is preliminary data.</text>
</comment>
<dbReference type="Pfam" id="PF16575">
    <property type="entry name" value="CLP1_P"/>
    <property type="match status" value="1"/>
</dbReference>
<evidence type="ECO:0000313" key="6">
    <source>
        <dbReference type="EMBL" id="GMI32727.1"/>
    </source>
</evidence>
<evidence type="ECO:0008006" key="8">
    <source>
        <dbReference type="Google" id="ProtNLM"/>
    </source>
</evidence>
<feature type="domain" description="Clp1 C-terminal" evidence="3">
    <location>
        <begin position="385"/>
        <end position="490"/>
    </location>
</feature>
<keyword evidence="2" id="KW-0067">ATP-binding</keyword>
<sequence length="505" mass="53098">MSTPLASFSLPASSELRVELSSNPTLVAPLSDLSGSLVSITVLAGTAEVFGSELPLNRPVRLPPGPASLPVFTFYGCKLILHPTNAESEVGADPTDPLPAYCLTGALINACPAFDEDTEIANVEMSYLASADSDSTFLPILNCHAQLEVLRDAARAQPKQAKSPPPRVLVLGDENSGKLTVLKTLAAYALKVGRRPLVANLDPSRALDGVTPVPCTVGASALMSADAGAAAFADPSLLASFRTSRLSSSYPVNYFFSDPSPSSNPAHYNLLLDSLGAALRARHAEPPSPAAESERSSGLLALGPARARPELHEHAVEALGVSVVLIVGDDRLYATLGKKFKNKDVKVIKLPVSGGVLKKDSQDRSALRAQLMRSYFAPPASGLSTIPVSKCAFYKLSSVAVSTAMLPVGQKQVSACVHLTKVDYPDPNTVIAVCSPLNAKRFAGGDEGALYRGGVAGYVCVEKCDEEREEVTLTVPVKGELPSYTFLVGDDEDAFGKIAINAQQQ</sequence>
<name>A0ABQ6MUL1_9STRA</name>
<dbReference type="InterPro" id="IPR010655">
    <property type="entry name" value="Clp1_C"/>
</dbReference>
<dbReference type="InterPro" id="IPR038238">
    <property type="entry name" value="Clp1_C_sf"/>
</dbReference>
<evidence type="ECO:0000259" key="4">
    <source>
        <dbReference type="Pfam" id="PF16573"/>
    </source>
</evidence>